<feature type="transmembrane region" description="Helical" evidence="9">
    <location>
        <begin position="16"/>
        <end position="37"/>
    </location>
</feature>
<keyword evidence="2" id="KW-1003">Cell membrane</keyword>
<dbReference type="InterPro" id="IPR011990">
    <property type="entry name" value="TPR-like_helical_dom_sf"/>
</dbReference>
<reference evidence="11 12" key="1">
    <citation type="submission" date="2017-01" db="EMBL/GenBank/DDBJ databases">
        <title>Draft sequence of Acidihalobacter ferrooxidans strain DSM 14175 (strain V8).</title>
        <authorList>
            <person name="Khaleque H.N."/>
            <person name="Ramsay J.P."/>
            <person name="Murphy R.J.T."/>
            <person name="Kaksonen A.H."/>
            <person name="Boxall N.J."/>
            <person name="Watkin E.L.J."/>
        </authorList>
    </citation>
    <scope>NUCLEOTIDE SEQUENCE [LARGE SCALE GENOMIC DNA]</scope>
    <source>
        <strain evidence="11 12">V8</strain>
    </source>
</reference>
<evidence type="ECO:0000259" key="10">
    <source>
        <dbReference type="Pfam" id="PF09976"/>
    </source>
</evidence>
<dbReference type="PIRSF" id="PIRSF006170">
    <property type="entry name" value="YfgM"/>
    <property type="match status" value="1"/>
</dbReference>
<dbReference type="Proteomes" id="UP000243807">
    <property type="component" value="Chromosome"/>
</dbReference>
<evidence type="ECO:0000256" key="9">
    <source>
        <dbReference type="SAM" id="Phobius"/>
    </source>
</evidence>
<dbReference type="InterPro" id="IPR018704">
    <property type="entry name" value="SecYEG/CpoB_TPR"/>
</dbReference>
<dbReference type="RefSeq" id="WP_076836717.1">
    <property type="nucleotide sequence ID" value="NZ_CP019434.1"/>
</dbReference>
<proteinExistence type="inferred from homology"/>
<dbReference type="PANTHER" id="PTHR38035">
    <property type="entry name" value="UPF0070 PROTEIN YFGM"/>
    <property type="match status" value="1"/>
</dbReference>
<evidence type="ECO:0000313" key="12">
    <source>
        <dbReference type="Proteomes" id="UP000243807"/>
    </source>
</evidence>
<keyword evidence="3 9" id="KW-0812">Transmembrane</keyword>
<comment type="similarity">
    <text evidence="7">Belongs to the YfgM family.</text>
</comment>
<dbReference type="OrthoDB" id="9789675at2"/>
<dbReference type="Pfam" id="PF09976">
    <property type="entry name" value="TPR_21"/>
    <property type="match status" value="1"/>
</dbReference>
<dbReference type="PANTHER" id="PTHR38035:SF1">
    <property type="entry name" value="ANCILLARY SECYEG TRANSLOCON SUBUNIT"/>
    <property type="match status" value="1"/>
</dbReference>
<evidence type="ECO:0000256" key="8">
    <source>
        <dbReference type="ARBA" id="ARBA00024235"/>
    </source>
</evidence>
<evidence type="ECO:0000313" key="11">
    <source>
        <dbReference type="EMBL" id="APZ43069.1"/>
    </source>
</evidence>
<dbReference type="KEGG" id="afy:BW247_08170"/>
<accession>A0A1P8UGW8</accession>
<dbReference type="EMBL" id="CP019434">
    <property type="protein sequence ID" value="APZ43069.1"/>
    <property type="molecule type" value="Genomic_DNA"/>
</dbReference>
<dbReference type="InterPro" id="IPR026039">
    <property type="entry name" value="YfgM"/>
</dbReference>
<dbReference type="AlphaFoldDB" id="A0A1P8UGW8"/>
<dbReference type="STRING" id="1765967.BW247_08170"/>
<evidence type="ECO:0000256" key="1">
    <source>
        <dbReference type="ARBA" id="ARBA00004401"/>
    </source>
</evidence>
<sequence>MYTTEDEEFERIKRWFASYGIWLLALVVLAALGFGGWKGWGYYQARQGTQASALYSQFQKAVQNKNTQAIDSTAQKLTGSYAGTPYAALAQLMRAKLAVTGNKLDAAASDLQWVIAHGSQTTLRTLATLRLAQVRVAQKRPDAALVLLNSSLPTAYMPLAKQIQGDAWLIKGDDAKARAAYEEALASAQLAGLPTETLQMKIAALPANTKGGA</sequence>
<feature type="domain" description="Ancillary SecYEG translocon subunit/Cell division coordinator CpoB TPR" evidence="10">
    <location>
        <begin position="13"/>
        <end position="206"/>
    </location>
</feature>
<comment type="subcellular location">
    <subcellularLocation>
        <location evidence="1">Cell membrane</location>
        <topology evidence="1">Single-pass type II membrane protein</topology>
    </subcellularLocation>
</comment>
<dbReference type="Gene3D" id="1.25.40.10">
    <property type="entry name" value="Tetratricopeptide repeat domain"/>
    <property type="match status" value="1"/>
</dbReference>
<gene>
    <name evidence="11" type="ORF">BW247_08170</name>
</gene>
<dbReference type="GO" id="GO:0005886">
    <property type="term" value="C:plasma membrane"/>
    <property type="evidence" value="ECO:0007669"/>
    <property type="project" value="UniProtKB-SubCell"/>
</dbReference>
<keyword evidence="4 9" id="KW-1133">Transmembrane helix</keyword>
<keyword evidence="6" id="KW-0143">Chaperone</keyword>
<evidence type="ECO:0000256" key="7">
    <source>
        <dbReference type="ARBA" id="ARBA00024197"/>
    </source>
</evidence>
<organism evidence="11 12">
    <name type="scientific">Acidihalobacter ferrooxydans</name>
    <dbReference type="NCBI Taxonomy" id="1765967"/>
    <lineage>
        <taxon>Bacteria</taxon>
        <taxon>Pseudomonadati</taxon>
        <taxon>Pseudomonadota</taxon>
        <taxon>Gammaproteobacteria</taxon>
        <taxon>Chromatiales</taxon>
        <taxon>Ectothiorhodospiraceae</taxon>
        <taxon>Acidihalobacter</taxon>
    </lineage>
</organism>
<keyword evidence="12" id="KW-1185">Reference proteome</keyword>
<evidence type="ECO:0000256" key="6">
    <source>
        <dbReference type="ARBA" id="ARBA00023186"/>
    </source>
</evidence>
<keyword evidence="5 9" id="KW-0472">Membrane</keyword>
<protein>
    <recommendedName>
        <fullName evidence="8">Ancillary SecYEG translocon subunit</fullName>
    </recommendedName>
</protein>
<evidence type="ECO:0000256" key="3">
    <source>
        <dbReference type="ARBA" id="ARBA00022692"/>
    </source>
</evidence>
<evidence type="ECO:0000256" key="2">
    <source>
        <dbReference type="ARBA" id="ARBA00022475"/>
    </source>
</evidence>
<dbReference type="GO" id="GO:0044877">
    <property type="term" value="F:protein-containing complex binding"/>
    <property type="evidence" value="ECO:0007669"/>
    <property type="project" value="InterPro"/>
</dbReference>
<dbReference type="SUPFAM" id="SSF48452">
    <property type="entry name" value="TPR-like"/>
    <property type="match status" value="1"/>
</dbReference>
<evidence type="ECO:0000256" key="5">
    <source>
        <dbReference type="ARBA" id="ARBA00023136"/>
    </source>
</evidence>
<name>A0A1P8UGW8_9GAMM</name>
<evidence type="ECO:0000256" key="4">
    <source>
        <dbReference type="ARBA" id="ARBA00022989"/>
    </source>
</evidence>